<dbReference type="SUPFAM" id="SSF55874">
    <property type="entry name" value="ATPase domain of HSP90 chaperone/DNA topoisomerase II/histidine kinase"/>
    <property type="match status" value="1"/>
</dbReference>
<sequence>MVPLTLKEQLYPVKRRLRAERRVTLRIPAGFSFKRGGTKNFGPVVEFFDWSLRNVPVEIDFTGCSSANYQALALVIPYCWHLKQMGCSISFKFDKRTEQSASRMWGMMGGHGLFAVTTDLSVNFKSTDVKPLIAIRNPVDLKAALDRATDFVSKFGLEYQKTLRYVLAELLYNATEHGRREFTWRNHRLNTPAIIQFSWYEQANEIGILVADVGIGVHAHLAQAYPAITSDEEALRLAIQPEVSGTFGRHDPYTNRNNAGMGLYLSSSIVRRLRAEMHLVSGNSVLHVSPSDLTSHSLENTWNGTFVLVTMRLEQSYQFALDQMMHELREQASAEVSARTNDEQEQKHYLHMYNYFGKNADDKQAAISYRNRHLLPAIDEGKLVVLDFDGVETSTHSFLNALLASPIRRLGLSAYKRLKITRAKADIRETIDYVLDDNTSPEGADPSKYDDGDHKSAGAHER</sequence>
<feature type="domain" description="Histidine kinase/HSP90-like ATPase" evidence="2">
    <location>
        <begin position="138"/>
        <end position="275"/>
    </location>
</feature>
<reference evidence="4 5" key="1">
    <citation type="submission" date="2017-08" db="EMBL/GenBank/DDBJ databases">
        <title>Genome sequences of Ralstonia solanacearum Species Complex (RSSC) isolated from Potato bacterial wilts in Korea.</title>
        <authorList>
            <person name="Cho H."/>
            <person name="Song E.-S."/>
            <person name="Lee Y.K."/>
            <person name="Lee S."/>
            <person name="Lee S.-W."/>
            <person name="Jo A."/>
            <person name="Kim J.-G."/>
            <person name="Hwang I."/>
        </authorList>
    </citation>
    <scope>NUCLEOTIDE SEQUENCE [LARGE SCALE GENOMIC DNA]</scope>
    <source>
        <strain evidence="4 5">T98</strain>
    </source>
</reference>
<dbReference type="Pfam" id="PF14213">
    <property type="entry name" value="DUF4325"/>
    <property type="match status" value="1"/>
</dbReference>
<dbReference type="RefSeq" id="WP_118869750.1">
    <property type="nucleotide sequence ID" value="NZ_CP022759.1"/>
</dbReference>
<accession>A0AAD0S772</accession>
<evidence type="ECO:0000259" key="3">
    <source>
        <dbReference type="Pfam" id="PF14213"/>
    </source>
</evidence>
<gene>
    <name evidence="4" type="ORF">CJO77_12445</name>
</gene>
<evidence type="ECO:0000256" key="1">
    <source>
        <dbReference type="SAM" id="MobiDB-lite"/>
    </source>
</evidence>
<dbReference type="AlphaFoldDB" id="A0AAD0S772"/>
<dbReference type="Pfam" id="PF13581">
    <property type="entry name" value="HATPase_c_2"/>
    <property type="match status" value="1"/>
</dbReference>
<dbReference type="InterPro" id="IPR003594">
    <property type="entry name" value="HATPase_dom"/>
</dbReference>
<feature type="region of interest" description="Disordered" evidence="1">
    <location>
        <begin position="436"/>
        <end position="462"/>
    </location>
</feature>
<evidence type="ECO:0000313" key="4">
    <source>
        <dbReference type="EMBL" id="AXV82271.1"/>
    </source>
</evidence>
<dbReference type="InterPro" id="IPR025474">
    <property type="entry name" value="DUF4325"/>
</dbReference>
<dbReference type="Proteomes" id="UP000261758">
    <property type="component" value="Chromosome"/>
</dbReference>
<evidence type="ECO:0000313" key="5">
    <source>
        <dbReference type="Proteomes" id="UP000261758"/>
    </source>
</evidence>
<feature type="domain" description="DUF4325" evidence="3">
    <location>
        <begin position="370"/>
        <end position="426"/>
    </location>
</feature>
<name>A0AAD0S772_RALSL</name>
<dbReference type="Gene3D" id="3.30.565.10">
    <property type="entry name" value="Histidine kinase-like ATPase, C-terminal domain"/>
    <property type="match status" value="1"/>
</dbReference>
<dbReference type="EMBL" id="CP022759">
    <property type="protein sequence ID" value="AXV82271.1"/>
    <property type="molecule type" value="Genomic_DNA"/>
</dbReference>
<evidence type="ECO:0008006" key="6">
    <source>
        <dbReference type="Google" id="ProtNLM"/>
    </source>
</evidence>
<feature type="compositionally biased region" description="Basic and acidic residues" evidence="1">
    <location>
        <begin position="445"/>
        <end position="462"/>
    </location>
</feature>
<protein>
    <recommendedName>
        <fullName evidence="6">DUF4325 domain-containing protein</fullName>
    </recommendedName>
</protein>
<organism evidence="4 5">
    <name type="scientific">Ralstonia solanacearum</name>
    <name type="common">Pseudomonas solanacearum</name>
    <dbReference type="NCBI Taxonomy" id="305"/>
    <lineage>
        <taxon>Bacteria</taxon>
        <taxon>Pseudomonadati</taxon>
        <taxon>Pseudomonadota</taxon>
        <taxon>Betaproteobacteria</taxon>
        <taxon>Burkholderiales</taxon>
        <taxon>Burkholderiaceae</taxon>
        <taxon>Ralstonia</taxon>
        <taxon>Ralstonia solanacearum species complex</taxon>
    </lineage>
</organism>
<dbReference type="InterPro" id="IPR036890">
    <property type="entry name" value="HATPase_C_sf"/>
</dbReference>
<evidence type="ECO:0000259" key="2">
    <source>
        <dbReference type="Pfam" id="PF13581"/>
    </source>
</evidence>
<proteinExistence type="predicted"/>